<dbReference type="GO" id="GO:0005506">
    <property type="term" value="F:iron ion binding"/>
    <property type="evidence" value="ECO:0007669"/>
    <property type="project" value="InterPro"/>
</dbReference>
<dbReference type="EMBL" id="ML736767">
    <property type="protein sequence ID" value="KAE8404532.1"/>
    <property type="molecule type" value="Genomic_DNA"/>
</dbReference>
<dbReference type="GO" id="GO:0004497">
    <property type="term" value="F:monooxygenase activity"/>
    <property type="evidence" value="ECO:0007669"/>
    <property type="project" value="InterPro"/>
</dbReference>
<name>A0A5N6HVT1_9EURO</name>
<dbReference type="PROSITE" id="PS50292">
    <property type="entry name" value="PEROXIDASE_3"/>
    <property type="match status" value="1"/>
</dbReference>
<dbReference type="InterPro" id="IPR037120">
    <property type="entry name" value="Haem_peroxidase_sf_animal"/>
</dbReference>
<dbReference type="SUPFAM" id="SSF48264">
    <property type="entry name" value="Cytochrome P450"/>
    <property type="match status" value="1"/>
</dbReference>
<dbReference type="Pfam" id="PF03098">
    <property type="entry name" value="An_peroxidase"/>
    <property type="match status" value="2"/>
</dbReference>
<dbReference type="CDD" id="cd20612">
    <property type="entry name" value="CYP_LDS-like_C"/>
    <property type="match status" value="1"/>
</dbReference>
<dbReference type="InterPro" id="IPR050783">
    <property type="entry name" value="Oxylipin_biosynth_metab"/>
</dbReference>
<dbReference type="GeneID" id="43663132"/>
<dbReference type="CDD" id="cd09817">
    <property type="entry name" value="linoleate_diol_synthase_like"/>
    <property type="match status" value="1"/>
</dbReference>
<evidence type="ECO:0000256" key="3">
    <source>
        <dbReference type="ARBA" id="ARBA00023002"/>
    </source>
</evidence>
<accession>A0A5N6HVT1</accession>
<dbReference type="InterPro" id="IPR019791">
    <property type="entry name" value="Haem_peroxidase_animal"/>
</dbReference>
<dbReference type="PANTHER" id="PTHR11903:SF13">
    <property type="entry name" value="LINOLEATE 10R-LIPOXYGENASE"/>
    <property type="match status" value="1"/>
</dbReference>
<sequence>MLRRFSTNFKKSKNDRETKQNGAQVNGDKRQSKVSPAHKSSSDQEPSGKAAADGASVFDKYAQVLHASQSPLPNQTGDGATFEQHQGSLMKDIQSLDYEGFTTAKELVRTKLKGELVNDKTMLMENIIKLVSGLPGNSKTRAELTNKFLNELWDSLPHPPLSFVGPEYSYRSADGSNNNPTLPWLGAANTPYARSIPPLTIQPGGLPDAGLVFDCLFAREKFTPHPNKVSSLFFDWASLIIHDIFQTDPRNPHMNKTSGYLDLSILYGDVQEEQDLVRTHKDGKLKPDSFSEPRLQAFPPACCVMLVMLNRFHNHVVEQLAEINENGRFTKPQPNPNLSEEQLQKAWAKYDEDLFQTGRLVTCGLYINITLYDYLRTIVNLNRVNSTWCLDPRAQMEGSDPTPSGLGNQCSVEFNLAYRWHSAISANDEKWTEQIYEELMGKPAEEVSIQDLIKGLGKYDRSLSKDPSERTFAHLQRQEDGTFKDEELVNILANATEDVAGSFGARNVPKCLRAVEILGINQARRWNVGSLNEFRKFFGLKPYETFKEINRNDEVAEALEHLYGHPDYVELYPGIVSEEAKEPMVPGVGIAPTYTISRAVLSDAVALVRGDRFYTVDYNARNLTNWGYNEVRYDLNVNQGCVFYKLATRAFPNWFKPDSIYAHYPMTIPSENRKIMKDLGRESHYSYERPSYTPPHGNLVSYPNVKLALEREEDFRVVWSGNTPLASAKGGDDFWSKSLNNDQWRNSIKEFYEDITAKLLQEKSGNLAGIKQVDITRDIGNLAPVHFASKLFSLPLKTKGNSRGVFTENETFMSMAVIFTSIFFDVDKTKSFSLHHAARAVSQQLGHSVESHVKSISSPGFLSGLIGNRHNDHNALKEYGDQLIKKLLESGLGVSDVTYSQVLPAAVAMVHNQAQMFTQIIDYYLSEGKEHLPEINRLAKEESKDSEDKLMRYCLEGFRLNGTFGSYREAQTDFLMTDETGDVNIKRGDIVFVGAVKANRDPQVFPNPNEVRLDRPLESYIQYGLGPHTGLGKETTLLALTSMLRVVGGLDNLRRAPGPQGQLKKIHREGGYYVYLREDWGSYSPFPTTFKVHFDGAIPAPKKRLTS</sequence>
<keyword evidence="7" id="KW-1185">Reference proteome</keyword>
<evidence type="ECO:0000313" key="7">
    <source>
        <dbReference type="Proteomes" id="UP000325579"/>
    </source>
</evidence>
<organism evidence="6 7">
    <name type="scientific">Aspergillus pseudonomiae</name>
    <dbReference type="NCBI Taxonomy" id="1506151"/>
    <lineage>
        <taxon>Eukaryota</taxon>
        <taxon>Fungi</taxon>
        <taxon>Dikarya</taxon>
        <taxon>Ascomycota</taxon>
        <taxon>Pezizomycotina</taxon>
        <taxon>Eurotiomycetes</taxon>
        <taxon>Eurotiomycetidae</taxon>
        <taxon>Eurotiales</taxon>
        <taxon>Aspergillaceae</taxon>
        <taxon>Aspergillus</taxon>
        <taxon>Aspergillus subgen. Circumdati</taxon>
    </lineage>
</organism>
<dbReference type="GO" id="GO:0016705">
    <property type="term" value="F:oxidoreductase activity, acting on paired donors, with incorporation or reduction of molecular oxygen"/>
    <property type="evidence" value="ECO:0007669"/>
    <property type="project" value="InterPro"/>
</dbReference>
<evidence type="ECO:0000256" key="2">
    <source>
        <dbReference type="ARBA" id="ARBA00022964"/>
    </source>
</evidence>
<evidence type="ECO:0000256" key="4">
    <source>
        <dbReference type="ARBA" id="ARBA00023004"/>
    </source>
</evidence>
<dbReference type="InterPro" id="IPR010255">
    <property type="entry name" value="Haem_peroxidase_sf"/>
</dbReference>
<proteinExistence type="predicted"/>
<dbReference type="Gene3D" id="1.10.630.10">
    <property type="entry name" value="Cytochrome P450"/>
    <property type="match status" value="1"/>
</dbReference>
<dbReference type="GO" id="GO:0006979">
    <property type="term" value="P:response to oxidative stress"/>
    <property type="evidence" value="ECO:0007669"/>
    <property type="project" value="InterPro"/>
</dbReference>
<keyword evidence="6" id="KW-0575">Peroxidase</keyword>
<dbReference type="AlphaFoldDB" id="A0A5N6HVT1"/>
<dbReference type="OrthoDB" id="823504at2759"/>
<dbReference type="PRINTS" id="PR00457">
    <property type="entry name" value="ANPEROXIDASE"/>
</dbReference>
<evidence type="ECO:0000313" key="6">
    <source>
        <dbReference type="EMBL" id="KAE8404532.1"/>
    </source>
</evidence>
<reference evidence="6 7" key="1">
    <citation type="submission" date="2019-04" db="EMBL/GenBank/DDBJ databases">
        <authorList>
            <consortium name="DOE Joint Genome Institute"/>
            <person name="Mondo S."/>
            <person name="Kjaerbolling I."/>
            <person name="Vesth T."/>
            <person name="Frisvad J.C."/>
            <person name="Nybo J.L."/>
            <person name="Theobald S."/>
            <person name="Kildgaard S."/>
            <person name="Isbrandt T."/>
            <person name="Kuo A."/>
            <person name="Sato A."/>
            <person name="Lyhne E.K."/>
            <person name="Kogle M.E."/>
            <person name="Wiebenga A."/>
            <person name="Kun R.S."/>
            <person name="Lubbers R.J."/>
            <person name="Makela M.R."/>
            <person name="Barry K."/>
            <person name="Chovatia M."/>
            <person name="Clum A."/>
            <person name="Daum C."/>
            <person name="Haridas S."/>
            <person name="He G."/>
            <person name="LaButti K."/>
            <person name="Lipzen A."/>
            <person name="Riley R."/>
            <person name="Salamov A."/>
            <person name="Simmons B.A."/>
            <person name="Magnuson J.K."/>
            <person name="Henrissat B."/>
            <person name="Mortensen U.H."/>
            <person name="Larsen T.O."/>
            <person name="Devries R.P."/>
            <person name="Grigoriev I.V."/>
            <person name="Machida M."/>
            <person name="Baker S.E."/>
            <person name="Andersen M.R."/>
            <person name="Cantor M.N."/>
            <person name="Hua S.X."/>
        </authorList>
    </citation>
    <scope>NUCLEOTIDE SEQUENCE [LARGE SCALE GENOMIC DNA]</scope>
    <source>
        <strain evidence="6 7">CBS 119388</strain>
    </source>
</reference>
<dbReference type="SUPFAM" id="SSF48113">
    <property type="entry name" value="Heme-dependent peroxidases"/>
    <property type="match status" value="1"/>
</dbReference>
<keyword evidence="3" id="KW-0560">Oxidoreductase</keyword>
<keyword evidence="1" id="KW-0479">Metal-binding</keyword>
<protein>
    <submittedName>
        <fullName evidence="6">Heme peroxidase</fullName>
    </submittedName>
</protein>
<dbReference type="InterPro" id="IPR036396">
    <property type="entry name" value="Cyt_P450_sf"/>
</dbReference>
<dbReference type="InterPro" id="IPR034812">
    <property type="entry name" value="Ppo-like_N"/>
</dbReference>
<keyword evidence="4" id="KW-0408">Iron</keyword>
<keyword evidence="2" id="KW-0223">Dioxygenase</keyword>
<feature type="region of interest" description="Disordered" evidence="5">
    <location>
        <begin position="1"/>
        <end position="52"/>
    </location>
</feature>
<dbReference type="PANTHER" id="PTHR11903">
    <property type="entry name" value="PROSTAGLANDIN G/H SYNTHASE"/>
    <property type="match status" value="1"/>
</dbReference>
<dbReference type="Proteomes" id="UP000325579">
    <property type="component" value="Unassembled WGS sequence"/>
</dbReference>
<dbReference type="Gene3D" id="1.10.640.10">
    <property type="entry name" value="Haem peroxidase domain superfamily, animal type"/>
    <property type="match status" value="1"/>
</dbReference>
<dbReference type="GO" id="GO:0051213">
    <property type="term" value="F:dioxygenase activity"/>
    <property type="evidence" value="ECO:0007669"/>
    <property type="project" value="UniProtKB-KW"/>
</dbReference>
<accession>A0A5N7DDQ5</accession>
<gene>
    <name evidence="6" type="ORF">BDV37DRAFT_114568</name>
</gene>
<dbReference type="FunFam" id="1.10.640.10:FF:000005">
    <property type="entry name" value="Fatty acid oxygenase"/>
    <property type="match status" value="1"/>
</dbReference>
<dbReference type="RefSeq" id="XP_031941851.1">
    <property type="nucleotide sequence ID" value="XM_032078441.1"/>
</dbReference>
<dbReference type="GO" id="GO:0006631">
    <property type="term" value="P:fatty acid metabolic process"/>
    <property type="evidence" value="ECO:0007669"/>
    <property type="project" value="UniProtKB-ARBA"/>
</dbReference>
<dbReference type="GO" id="GO:0004601">
    <property type="term" value="F:peroxidase activity"/>
    <property type="evidence" value="ECO:0007669"/>
    <property type="project" value="UniProtKB-KW"/>
</dbReference>
<dbReference type="GO" id="GO:0020037">
    <property type="term" value="F:heme binding"/>
    <property type="evidence" value="ECO:0007669"/>
    <property type="project" value="InterPro"/>
</dbReference>
<evidence type="ECO:0000256" key="5">
    <source>
        <dbReference type="SAM" id="MobiDB-lite"/>
    </source>
</evidence>
<evidence type="ECO:0000256" key="1">
    <source>
        <dbReference type="ARBA" id="ARBA00022723"/>
    </source>
</evidence>